<evidence type="ECO:0000313" key="1">
    <source>
        <dbReference type="EMBL" id="EAY05101.1"/>
    </source>
</evidence>
<name>A2EQF9_TRIV3</name>
<dbReference type="InterPro" id="IPR011989">
    <property type="entry name" value="ARM-like"/>
</dbReference>
<gene>
    <name evidence="1" type="ORF">TVAG_108350</name>
</gene>
<dbReference type="SUPFAM" id="SSF48371">
    <property type="entry name" value="ARM repeat"/>
    <property type="match status" value="1"/>
</dbReference>
<dbReference type="EMBL" id="DS113457">
    <property type="protein sequence ID" value="EAY05101.1"/>
    <property type="molecule type" value="Genomic_DNA"/>
</dbReference>
<evidence type="ECO:0000313" key="2">
    <source>
        <dbReference type="Proteomes" id="UP000001542"/>
    </source>
</evidence>
<proteinExistence type="predicted"/>
<dbReference type="RefSeq" id="XP_001317324.1">
    <property type="nucleotide sequence ID" value="XM_001317289.1"/>
</dbReference>
<dbReference type="Gene3D" id="1.25.10.10">
    <property type="entry name" value="Leucine-rich Repeat Variant"/>
    <property type="match status" value="1"/>
</dbReference>
<dbReference type="VEuPathDB" id="TrichDB:TVAGG3_0214500"/>
<dbReference type="KEGG" id="tva:4762967"/>
<reference evidence="1" key="2">
    <citation type="journal article" date="2007" name="Science">
        <title>Draft genome sequence of the sexually transmitted pathogen Trichomonas vaginalis.</title>
        <authorList>
            <person name="Carlton J.M."/>
            <person name="Hirt R.P."/>
            <person name="Silva J.C."/>
            <person name="Delcher A.L."/>
            <person name="Schatz M."/>
            <person name="Zhao Q."/>
            <person name="Wortman J.R."/>
            <person name="Bidwell S.L."/>
            <person name="Alsmark U.C.M."/>
            <person name="Besteiro S."/>
            <person name="Sicheritz-Ponten T."/>
            <person name="Noel C.J."/>
            <person name="Dacks J.B."/>
            <person name="Foster P.G."/>
            <person name="Simillion C."/>
            <person name="Van de Peer Y."/>
            <person name="Miranda-Saavedra D."/>
            <person name="Barton G.J."/>
            <person name="Westrop G.D."/>
            <person name="Mueller S."/>
            <person name="Dessi D."/>
            <person name="Fiori P.L."/>
            <person name="Ren Q."/>
            <person name="Paulsen I."/>
            <person name="Zhang H."/>
            <person name="Bastida-Corcuera F.D."/>
            <person name="Simoes-Barbosa A."/>
            <person name="Brown M.T."/>
            <person name="Hayes R.D."/>
            <person name="Mukherjee M."/>
            <person name="Okumura C.Y."/>
            <person name="Schneider R."/>
            <person name="Smith A.J."/>
            <person name="Vanacova S."/>
            <person name="Villalvazo M."/>
            <person name="Haas B.J."/>
            <person name="Pertea M."/>
            <person name="Feldblyum T.V."/>
            <person name="Utterback T.R."/>
            <person name="Shu C.L."/>
            <person name="Osoegawa K."/>
            <person name="de Jong P.J."/>
            <person name="Hrdy I."/>
            <person name="Horvathova L."/>
            <person name="Zubacova Z."/>
            <person name="Dolezal P."/>
            <person name="Malik S.B."/>
            <person name="Logsdon J.M. Jr."/>
            <person name="Henze K."/>
            <person name="Gupta A."/>
            <person name="Wang C.C."/>
            <person name="Dunne R.L."/>
            <person name="Upcroft J.A."/>
            <person name="Upcroft P."/>
            <person name="White O."/>
            <person name="Salzberg S.L."/>
            <person name="Tang P."/>
            <person name="Chiu C.-H."/>
            <person name="Lee Y.-S."/>
            <person name="Embley T.M."/>
            <person name="Coombs G.H."/>
            <person name="Mottram J.C."/>
            <person name="Tachezy J."/>
            <person name="Fraser-Liggett C.M."/>
            <person name="Johnson P.J."/>
        </authorList>
    </citation>
    <scope>NUCLEOTIDE SEQUENCE [LARGE SCALE GENOMIC DNA]</scope>
    <source>
        <strain evidence="1">G3</strain>
    </source>
</reference>
<dbReference type="Proteomes" id="UP000001542">
    <property type="component" value="Unassembled WGS sequence"/>
</dbReference>
<dbReference type="InterPro" id="IPR016024">
    <property type="entry name" value="ARM-type_fold"/>
</dbReference>
<keyword evidence="2" id="KW-1185">Reference proteome</keyword>
<reference evidence="1" key="1">
    <citation type="submission" date="2006-10" db="EMBL/GenBank/DDBJ databases">
        <authorList>
            <person name="Amadeo P."/>
            <person name="Zhao Q."/>
            <person name="Wortman J."/>
            <person name="Fraser-Liggett C."/>
            <person name="Carlton J."/>
        </authorList>
    </citation>
    <scope>NUCLEOTIDE SEQUENCE</scope>
    <source>
        <strain evidence="1">G3</strain>
    </source>
</reference>
<protein>
    <submittedName>
        <fullName evidence="1">Uncharacterized protein</fullName>
    </submittedName>
</protein>
<dbReference type="SMR" id="A2EQF9"/>
<organism evidence="1 2">
    <name type="scientific">Trichomonas vaginalis (strain ATCC PRA-98 / G3)</name>
    <dbReference type="NCBI Taxonomy" id="412133"/>
    <lineage>
        <taxon>Eukaryota</taxon>
        <taxon>Metamonada</taxon>
        <taxon>Parabasalia</taxon>
        <taxon>Trichomonadida</taxon>
        <taxon>Trichomonadidae</taxon>
        <taxon>Trichomonas</taxon>
    </lineage>
</organism>
<dbReference type="VEuPathDB" id="TrichDB:TVAG_108350"/>
<sequence>MISASKKNNNDENQLEITKAETDTENSQDIVNADFIASLFNIEEDIQQNLENVAFLIKEYYHKDLEPQFLELSTRLIPLLSPEISKDQELTNYACILFVIFIKSPGICNYYVKHDIHQYLFNYLPNPMAISLFQQLLVFNQHPKHEMIIKSQDTDLQIYDQVFSFLKEKNFLDIILNVLRTTNPDDKLFMSSLMCFGSYSHYDVNNSQVKAYLDNLLSIFLNSETSDNFRFYLFSVFNNFVERSTEYLNYFLGNASFLDIVNSFDHNNVLLCKEFIRFLSICVSEKEDITVQSVNTLMTLIFPYIEEQNPNFTNSIANFFHECAYSIQNITKVTIENNIVQILNEQLNDDFNFETKSDVLRSICSLISVADDESIQYFLENNYLQIVLDFVEPMWRYAGLEMTDALYQFGSYAISHDESLISEIFDSDAFMFIREIYDSIEDYANCREHSLQASVMVLVNLDPNFKDFED</sequence>
<dbReference type="InParanoid" id="A2EQF9"/>
<dbReference type="AlphaFoldDB" id="A2EQF9"/>
<accession>A2EQF9</accession>